<reference evidence="1" key="2">
    <citation type="submission" date="2020-09" db="EMBL/GenBank/DDBJ databases">
        <authorList>
            <person name="Sun Q."/>
            <person name="Zhou Y."/>
        </authorList>
    </citation>
    <scope>NUCLEOTIDE SEQUENCE</scope>
    <source>
        <strain evidence="1">CGMCC 1.12187</strain>
    </source>
</reference>
<dbReference type="EMBL" id="BMEQ01000036">
    <property type="protein sequence ID" value="GGG69782.1"/>
    <property type="molecule type" value="Genomic_DNA"/>
</dbReference>
<dbReference type="Proteomes" id="UP000638848">
    <property type="component" value="Unassembled WGS sequence"/>
</dbReference>
<name>A0A917M118_9MICC</name>
<sequence>MCAVGNDRLRNDRQRKTIDRLTRWLTRAHGADPGWDALVLDVLSVGRDVRLQVREVRGGATVLHPVDAAGLRSAPRRMARALQEDYADLVDGTWLSATLIVTVAERRWSRPGVELILNYDDEPLLPAHAPHPVAPEEYRRHLHRYRRMDRRIPGWLRDRVAGAGLDVPER</sequence>
<evidence type="ECO:0000313" key="1">
    <source>
        <dbReference type="EMBL" id="GGG69782.1"/>
    </source>
</evidence>
<reference evidence="1" key="1">
    <citation type="journal article" date="2014" name="Int. J. Syst. Evol. Microbiol.">
        <title>Complete genome sequence of Corynebacterium casei LMG S-19264T (=DSM 44701T), isolated from a smear-ripened cheese.</title>
        <authorList>
            <consortium name="US DOE Joint Genome Institute (JGI-PGF)"/>
            <person name="Walter F."/>
            <person name="Albersmeier A."/>
            <person name="Kalinowski J."/>
            <person name="Ruckert C."/>
        </authorList>
    </citation>
    <scope>NUCLEOTIDE SEQUENCE</scope>
    <source>
        <strain evidence="1">CGMCC 1.12187</strain>
    </source>
</reference>
<gene>
    <name evidence="1" type="ORF">GCM10011374_37840</name>
</gene>
<organism evidence="1 2">
    <name type="scientific">Kocuria dechangensis</name>
    <dbReference type="NCBI Taxonomy" id="1176249"/>
    <lineage>
        <taxon>Bacteria</taxon>
        <taxon>Bacillati</taxon>
        <taxon>Actinomycetota</taxon>
        <taxon>Actinomycetes</taxon>
        <taxon>Micrococcales</taxon>
        <taxon>Micrococcaceae</taxon>
        <taxon>Kocuria</taxon>
    </lineage>
</organism>
<proteinExistence type="predicted"/>
<dbReference type="AlphaFoldDB" id="A0A917M118"/>
<evidence type="ECO:0000313" key="2">
    <source>
        <dbReference type="Proteomes" id="UP000638848"/>
    </source>
</evidence>
<keyword evidence="2" id="KW-1185">Reference proteome</keyword>
<comment type="caution">
    <text evidence="1">The sequence shown here is derived from an EMBL/GenBank/DDBJ whole genome shotgun (WGS) entry which is preliminary data.</text>
</comment>
<protein>
    <submittedName>
        <fullName evidence="1">Uncharacterized protein</fullName>
    </submittedName>
</protein>
<accession>A0A917M118</accession>